<dbReference type="Proteomes" id="UP000000609">
    <property type="component" value="Chromosome"/>
</dbReference>
<name>Q5ZXR3_LEGPH</name>
<evidence type="ECO:0000313" key="2">
    <source>
        <dbReference type="Proteomes" id="UP000000609"/>
    </source>
</evidence>
<dbReference type="HOGENOM" id="CLU_2717435_0_0_6"/>
<reference evidence="1 2" key="1">
    <citation type="journal article" date="2004" name="Science">
        <title>The genomic sequence of the accidental pathogen Legionella pneumophila.</title>
        <authorList>
            <person name="Chien M."/>
            <person name="Morozova I."/>
            <person name="Shi S."/>
            <person name="Sheng H."/>
            <person name="Chen J."/>
            <person name="Gomez S.M."/>
            <person name="Asamani G."/>
            <person name="Hill K."/>
            <person name="Nuara J."/>
            <person name="Feder M."/>
            <person name="Rineer J."/>
            <person name="Greenberg J.J."/>
            <person name="Steshenko V."/>
            <person name="Park S.H."/>
            <person name="Zhao B."/>
            <person name="Teplitskaya E."/>
            <person name="Edwards J.R."/>
            <person name="Pampou S."/>
            <person name="Georghiou A."/>
            <person name="Chou I.C."/>
            <person name="Iannuccilli W."/>
            <person name="Ulz M.E."/>
            <person name="Kim D.H."/>
            <person name="Geringer-Sameth A."/>
            <person name="Goldsberry C."/>
            <person name="Morozov P."/>
            <person name="Fischer S.G."/>
            <person name="Segal G."/>
            <person name="Qu X."/>
            <person name="Rzhetsky A."/>
            <person name="Zhang P."/>
            <person name="Cayanis E."/>
            <person name="De Jong P.J."/>
            <person name="Ju J."/>
            <person name="Kalachikov S."/>
            <person name="Shuman H.A."/>
            <person name="Russo J.J."/>
        </authorList>
    </citation>
    <scope>NUCLEOTIDE SEQUENCE [LARGE SCALE GENOMIC DNA]</scope>
    <source>
        <strain evidence="2">Philadelphia 1 / ATCC 33152 / DSM 7513</strain>
    </source>
</reference>
<gene>
    <name evidence="1" type="ordered locus">lpg0668</name>
</gene>
<dbReference type="PaxDb" id="272624-lpg0668"/>
<proteinExistence type="predicted"/>
<accession>Q5ZXR3</accession>
<dbReference type="EMBL" id="AE017354">
    <property type="protein sequence ID" value="AAU26757.1"/>
    <property type="molecule type" value="Genomic_DNA"/>
</dbReference>
<organism evidence="1 2">
    <name type="scientific">Legionella pneumophila subsp. pneumophila (strain Philadelphia 1 / ATCC 33152 / DSM 7513)</name>
    <dbReference type="NCBI Taxonomy" id="272624"/>
    <lineage>
        <taxon>Bacteria</taxon>
        <taxon>Pseudomonadati</taxon>
        <taxon>Pseudomonadota</taxon>
        <taxon>Gammaproteobacteria</taxon>
        <taxon>Legionellales</taxon>
        <taxon>Legionellaceae</taxon>
        <taxon>Legionella</taxon>
    </lineage>
</organism>
<dbReference type="KEGG" id="lpn:lpg0668"/>
<sequence length="72" mass="8470">MLDFQWLPYLLMQILQMIWKNAKAWPKLEKMIVVQLNMPVLANLKQMVQQLTGFICPKVLVKSWLTAQLKAN</sequence>
<dbReference type="STRING" id="272624.lpg0668"/>
<protein>
    <submittedName>
        <fullName evidence="1">Uncharacterized protein</fullName>
    </submittedName>
</protein>
<dbReference type="AlphaFoldDB" id="Q5ZXR3"/>
<evidence type="ECO:0000313" key="1">
    <source>
        <dbReference type="EMBL" id="AAU26757.1"/>
    </source>
</evidence>
<keyword evidence="2" id="KW-1185">Reference proteome</keyword>